<dbReference type="InterPro" id="IPR011047">
    <property type="entry name" value="Quinoprotein_ADH-like_sf"/>
</dbReference>
<keyword evidence="2" id="KW-1185">Reference proteome</keyword>
<name>A0A5C6C7V6_9BACT</name>
<dbReference type="Gene3D" id="2.130.10.10">
    <property type="entry name" value="YVTN repeat-like/Quinoprotein amine dehydrogenase"/>
    <property type="match status" value="1"/>
</dbReference>
<sequence>MALAAENPQLRHLIQCPVPLQRRWNHGLDAEASKTFLGSGCSSARPRSTLPLSESRMAFSRDVISSRNLVATLDGDNVVRIYELETLQKIATFSVETDFGGSRLALAPDGKMIAAGEYGTGRLTLHRSDGTKAWEREALDELQSVRFSLDSQTVYCSHHRGLVSAFDVNTGQLSRFGWFRKHLVGLKKLYESPHDDLSVHDRMERPLQFATSKLDPICDVDRKSFAVLDVAFAPEFVCVSESGAPISCYHANGTPVWEAHHSKGVHALRLAYDEERKLFLAITWPFETGGAQSLLTIQPTSGDIVDCFSFTTDYTHYFAGNGAYVVNVAGDVYSSVNLESVGRLEP</sequence>
<protein>
    <recommendedName>
        <fullName evidence="3">WD domain, G-beta repeat</fullName>
    </recommendedName>
</protein>
<gene>
    <name evidence="1" type="ORF">Pla52o_46900</name>
</gene>
<evidence type="ECO:0000313" key="1">
    <source>
        <dbReference type="EMBL" id="TWU20175.1"/>
    </source>
</evidence>
<evidence type="ECO:0008006" key="3">
    <source>
        <dbReference type="Google" id="ProtNLM"/>
    </source>
</evidence>
<evidence type="ECO:0000313" key="2">
    <source>
        <dbReference type="Proteomes" id="UP000316304"/>
    </source>
</evidence>
<dbReference type="Proteomes" id="UP000316304">
    <property type="component" value="Unassembled WGS sequence"/>
</dbReference>
<dbReference type="AlphaFoldDB" id="A0A5C6C7V6"/>
<dbReference type="SUPFAM" id="SSF50998">
    <property type="entry name" value="Quinoprotein alcohol dehydrogenase-like"/>
    <property type="match status" value="1"/>
</dbReference>
<proteinExistence type="predicted"/>
<accession>A0A5C6C7V6</accession>
<organism evidence="1 2">
    <name type="scientific">Novipirellula galeiformis</name>
    <dbReference type="NCBI Taxonomy" id="2528004"/>
    <lineage>
        <taxon>Bacteria</taxon>
        <taxon>Pseudomonadati</taxon>
        <taxon>Planctomycetota</taxon>
        <taxon>Planctomycetia</taxon>
        <taxon>Pirellulales</taxon>
        <taxon>Pirellulaceae</taxon>
        <taxon>Novipirellula</taxon>
    </lineage>
</organism>
<dbReference type="InterPro" id="IPR015943">
    <property type="entry name" value="WD40/YVTN_repeat-like_dom_sf"/>
</dbReference>
<dbReference type="EMBL" id="SJPT01000009">
    <property type="protein sequence ID" value="TWU20175.1"/>
    <property type="molecule type" value="Genomic_DNA"/>
</dbReference>
<comment type="caution">
    <text evidence="1">The sequence shown here is derived from an EMBL/GenBank/DDBJ whole genome shotgun (WGS) entry which is preliminary data.</text>
</comment>
<reference evidence="1 2" key="1">
    <citation type="submission" date="2019-02" db="EMBL/GenBank/DDBJ databases">
        <title>Deep-cultivation of Planctomycetes and their phenomic and genomic characterization uncovers novel biology.</title>
        <authorList>
            <person name="Wiegand S."/>
            <person name="Jogler M."/>
            <person name="Boedeker C."/>
            <person name="Pinto D."/>
            <person name="Vollmers J."/>
            <person name="Rivas-Marin E."/>
            <person name="Kohn T."/>
            <person name="Peeters S.H."/>
            <person name="Heuer A."/>
            <person name="Rast P."/>
            <person name="Oberbeckmann S."/>
            <person name="Bunk B."/>
            <person name="Jeske O."/>
            <person name="Meyerdierks A."/>
            <person name="Storesund J.E."/>
            <person name="Kallscheuer N."/>
            <person name="Luecker S."/>
            <person name="Lage O.M."/>
            <person name="Pohl T."/>
            <person name="Merkel B.J."/>
            <person name="Hornburger P."/>
            <person name="Mueller R.-W."/>
            <person name="Bruemmer F."/>
            <person name="Labrenz M."/>
            <person name="Spormann A.M."/>
            <person name="Op Den Camp H."/>
            <person name="Overmann J."/>
            <person name="Amann R."/>
            <person name="Jetten M.S.M."/>
            <person name="Mascher T."/>
            <person name="Medema M.H."/>
            <person name="Devos D.P."/>
            <person name="Kaster A.-K."/>
            <person name="Ovreas L."/>
            <person name="Rohde M."/>
            <person name="Galperin M.Y."/>
            <person name="Jogler C."/>
        </authorList>
    </citation>
    <scope>NUCLEOTIDE SEQUENCE [LARGE SCALE GENOMIC DNA]</scope>
    <source>
        <strain evidence="1 2">Pla52o</strain>
    </source>
</reference>